<evidence type="ECO:0000256" key="3">
    <source>
        <dbReference type="ARBA" id="ARBA00055068"/>
    </source>
</evidence>
<dbReference type="AlphaFoldDB" id="A0A1X7NHA3"/>
<keyword evidence="6" id="KW-0315">Glutamine amidotransferase</keyword>
<dbReference type="InterPro" id="IPR029062">
    <property type="entry name" value="Class_I_gatase-like"/>
</dbReference>
<accession>A0A1X7NHA3</accession>
<evidence type="ECO:0000256" key="5">
    <source>
        <dbReference type="ARBA" id="ARBA00066788"/>
    </source>
</evidence>
<evidence type="ECO:0000313" key="6">
    <source>
        <dbReference type="EMBL" id="SMH36735.1"/>
    </source>
</evidence>
<proteinExistence type="inferred from homology"/>
<evidence type="ECO:0000256" key="2">
    <source>
        <dbReference type="ARBA" id="ARBA00052718"/>
    </source>
</evidence>
<name>A0A1X7NHA3_9HYPH</name>
<dbReference type="PROSITE" id="PS51273">
    <property type="entry name" value="GATASE_TYPE_1"/>
    <property type="match status" value="1"/>
</dbReference>
<dbReference type="GO" id="GO:0005829">
    <property type="term" value="C:cytosol"/>
    <property type="evidence" value="ECO:0007669"/>
    <property type="project" value="TreeGrafter"/>
</dbReference>
<dbReference type="EC" id="3.5.1.94" evidence="5"/>
<reference evidence="6 7" key="1">
    <citation type="submission" date="2017-04" db="EMBL/GenBank/DDBJ databases">
        <authorList>
            <person name="Afonso C.L."/>
            <person name="Miller P.J."/>
            <person name="Scott M.A."/>
            <person name="Spackman E."/>
            <person name="Goraichik I."/>
            <person name="Dimitrov K.M."/>
            <person name="Suarez D.L."/>
            <person name="Swayne D.E."/>
        </authorList>
    </citation>
    <scope>NUCLEOTIDE SEQUENCE [LARGE SCALE GENOMIC DNA]</scope>
    <source>
        <strain evidence="6 7">B5P</strain>
    </source>
</reference>
<dbReference type="OrthoDB" id="9813383at2"/>
<dbReference type="InterPro" id="IPR011697">
    <property type="entry name" value="Peptidase_C26"/>
</dbReference>
<dbReference type="Pfam" id="PF07722">
    <property type="entry name" value="Peptidase_C26"/>
    <property type="match status" value="1"/>
</dbReference>
<dbReference type="RefSeq" id="WP_085463874.1">
    <property type="nucleotide sequence ID" value="NZ_FXBL01000004.1"/>
</dbReference>
<dbReference type="GO" id="GO:0006598">
    <property type="term" value="P:polyamine catabolic process"/>
    <property type="evidence" value="ECO:0007669"/>
    <property type="project" value="TreeGrafter"/>
</dbReference>
<dbReference type="CDD" id="cd01745">
    <property type="entry name" value="GATase1_2"/>
    <property type="match status" value="1"/>
</dbReference>
<dbReference type="Proteomes" id="UP000193083">
    <property type="component" value="Unassembled WGS sequence"/>
</dbReference>
<comment type="similarity">
    <text evidence="1">Belongs to the peptidase C26 family.</text>
</comment>
<dbReference type="FunFam" id="3.40.50.880:FF:000030">
    <property type="entry name" value="Gamma-glutamyl-gamma-aminobutyrate hydrolase PuuD"/>
    <property type="match status" value="1"/>
</dbReference>
<evidence type="ECO:0000256" key="4">
    <source>
        <dbReference type="ARBA" id="ARBA00060634"/>
    </source>
</evidence>
<dbReference type="EMBL" id="FXBL01000004">
    <property type="protein sequence ID" value="SMH36735.1"/>
    <property type="molecule type" value="Genomic_DNA"/>
</dbReference>
<protein>
    <recommendedName>
        <fullName evidence="5">gamma-glutamyl-gamma-aminobutyrate hydrolase</fullName>
        <ecNumber evidence="5">3.5.1.94</ecNumber>
    </recommendedName>
</protein>
<sequence>MRKPLVAVATDTTLIDGVHWHSTQAQYVDAAAKAAGLTPLLVPNLAADLDVDAILDAVDGVLLTGSRSNVYPALYGDAPIDANGPYDRERDATAMPLLRRALERGIPLFAICRGMQELNVATGGTLLTEIQERPEALDHRAPDLPDRAERFGLRQMVKLRAGSQIAEILDDERAVVNSLHRQAIGVQGKRIVADAVAEDGIIEAVSVADATDFALGVQWHPEFWAGSDPASSRLFAAFGDAVRSHAARRGI</sequence>
<dbReference type="PANTHER" id="PTHR43235:SF1">
    <property type="entry name" value="GLUTAMINE AMIDOTRANSFERASE PB2B2.05-RELATED"/>
    <property type="match status" value="1"/>
</dbReference>
<keyword evidence="6" id="KW-0808">Transferase</keyword>
<dbReference type="InterPro" id="IPR044668">
    <property type="entry name" value="PuuD-like"/>
</dbReference>
<evidence type="ECO:0000256" key="1">
    <source>
        <dbReference type="ARBA" id="ARBA00011083"/>
    </source>
</evidence>
<dbReference type="GO" id="GO:0016740">
    <property type="term" value="F:transferase activity"/>
    <property type="evidence" value="ECO:0007669"/>
    <property type="project" value="UniProtKB-KW"/>
</dbReference>
<gene>
    <name evidence="6" type="ORF">SAMN02982922_1823</name>
</gene>
<comment type="pathway">
    <text evidence="4">Amine and polyamine degradation; putrescine degradation; 4-aminobutanoate from putrescine: step 4/4.</text>
</comment>
<dbReference type="Gene3D" id="3.40.50.880">
    <property type="match status" value="1"/>
</dbReference>
<comment type="function">
    <text evidence="3">Involved in the breakdown of putrescine via hydrolysis of the gamma-glutamyl linkage of gamma-glutamyl-gamma-aminobutyrate.</text>
</comment>
<dbReference type="SUPFAM" id="SSF52317">
    <property type="entry name" value="Class I glutamine amidotransferase-like"/>
    <property type="match status" value="1"/>
</dbReference>
<dbReference type="GO" id="GO:0033969">
    <property type="term" value="F:gamma-glutamyl-gamma-aminobutyrate hydrolase activity"/>
    <property type="evidence" value="ECO:0007669"/>
    <property type="project" value="UniProtKB-EC"/>
</dbReference>
<keyword evidence="7" id="KW-1185">Reference proteome</keyword>
<dbReference type="PANTHER" id="PTHR43235">
    <property type="entry name" value="GLUTAMINE AMIDOTRANSFERASE PB2B2.05-RELATED"/>
    <property type="match status" value="1"/>
</dbReference>
<organism evidence="6 7">
    <name type="scientific">Mesorhizobium australicum</name>
    <dbReference type="NCBI Taxonomy" id="536018"/>
    <lineage>
        <taxon>Bacteria</taxon>
        <taxon>Pseudomonadati</taxon>
        <taxon>Pseudomonadota</taxon>
        <taxon>Alphaproteobacteria</taxon>
        <taxon>Hyphomicrobiales</taxon>
        <taxon>Phyllobacteriaceae</taxon>
        <taxon>Mesorhizobium</taxon>
    </lineage>
</organism>
<evidence type="ECO:0000313" key="7">
    <source>
        <dbReference type="Proteomes" id="UP000193083"/>
    </source>
</evidence>
<comment type="catalytic activity">
    <reaction evidence="2">
        <text>4-(gamma-L-glutamylamino)butanoate + H2O = 4-aminobutanoate + L-glutamate</text>
        <dbReference type="Rhea" id="RHEA:19737"/>
        <dbReference type="ChEBI" id="CHEBI:15377"/>
        <dbReference type="ChEBI" id="CHEBI:29985"/>
        <dbReference type="ChEBI" id="CHEBI:58800"/>
        <dbReference type="ChEBI" id="CHEBI:59888"/>
        <dbReference type="EC" id="3.5.1.94"/>
    </reaction>
</comment>